<dbReference type="InterPro" id="IPR026444">
    <property type="entry name" value="Secre_tail"/>
</dbReference>
<reference evidence="4 5" key="1">
    <citation type="submission" date="2021-05" db="EMBL/GenBank/DDBJ databases">
        <title>Comparative genomic studies on the polysaccharide-degrading batcterial strains of the Flammeovirga genus.</title>
        <authorList>
            <person name="Zewei F."/>
            <person name="Zheng Z."/>
            <person name="Yu L."/>
            <person name="Ruyue G."/>
            <person name="Yanhong M."/>
            <person name="Yuanyuan C."/>
            <person name="Jingyan G."/>
            <person name="Wenjun H."/>
        </authorList>
    </citation>
    <scope>NUCLEOTIDE SEQUENCE [LARGE SCALE GENOMIC DNA]</scope>
    <source>
        <strain evidence="4 5">YS10</strain>
        <plasmid evidence="4 5">p1</plasmid>
    </source>
</reference>
<geneLocation type="plasmid" evidence="4 5">
    <name>p1</name>
</geneLocation>
<accession>A0ABX8H3G2</accession>
<dbReference type="InterPro" id="IPR050713">
    <property type="entry name" value="RTP_Phos/Ushers"/>
</dbReference>
<dbReference type="SUPFAM" id="SSF49265">
    <property type="entry name" value="Fibronectin type III"/>
    <property type="match status" value="2"/>
</dbReference>
<dbReference type="PROSITE" id="PS50853">
    <property type="entry name" value="FN3"/>
    <property type="match status" value="3"/>
</dbReference>
<name>A0ABX8H3G2_9BACT</name>
<dbReference type="RefSeq" id="WP_144077259.1">
    <property type="nucleotide sequence ID" value="NZ_CP076130.1"/>
</dbReference>
<organism evidence="4 5">
    <name type="scientific">Flammeovirga kamogawensis</name>
    <dbReference type="NCBI Taxonomy" id="373891"/>
    <lineage>
        <taxon>Bacteria</taxon>
        <taxon>Pseudomonadati</taxon>
        <taxon>Bacteroidota</taxon>
        <taxon>Cytophagia</taxon>
        <taxon>Cytophagales</taxon>
        <taxon>Flammeovirgaceae</taxon>
        <taxon>Flammeovirga</taxon>
    </lineage>
</organism>
<dbReference type="SMART" id="SM00060">
    <property type="entry name" value="FN3"/>
    <property type="match status" value="3"/>
</dbReference>
<dbReference type="InterPro" id="IPR013783">
    <property type="entry name" value="Ig-like_fold"/>
</dbReference>
<dbReference type="CDD" id="cd00063">
    <property type="entry name" value="FN3"/>
    <property type="match status" value="3"/>
</dbReference>
<dbReference type="EMBL" id="CP076130">
    <property type="protein sequence ID" value="QWG10361.1"/>
    <property type="molecule type" value="Genomic_DNA"/>
</dbReference>
<dbReference type="InterPro" id="IPR036116">
    <property type="entry name" value="FN3_sf"/>
</dbReference>
<feature type="domain" description="Fibronectin type-III" evidence="3">
    <location>
        <begin position="618"/>
        <end position="705"/>
    </location>
</feature>
<dbReference type="Proteomes" id="UP000682802">
    <property type="component" value="Plasmid p1"/>
</dbReference>
<keyword evidence="2" id="KW-0732">Signal</keyword>
<dbReference type="Gene3D" id="2.60.40.10">
    <property type="entry name" value="Immunoglobulins"/>
    <property type="match status" value="3"/>
</dbReference>
<feature type="chain" id="PRO_5045069333" evidence="2">
    <location>
        <begin position="24"/>
        <end position="1278"/>
    </location>
</feature>
<dbReference type="PANTHER" id="PTHR46957:SF3">
    <property type="entry name" value="CYTOKINE RECEPTOR"/>
    <property type="match status" value="1"/>
</dbReference>
<keyword evidence="4" id="KW-0614">Plasmid</keyword>
<evidence type="ECO:0000256" key="1">
    <source>
        <dbReference type="SAM" id="MobiDB-lite"/>
    </source>
</evidence>
<evidence type="ECO:0000313" key="5">
    <source>
        <dbReference type="Proteomes" id="UP000682802"/>
    </source>
</evidence>
<feature type="region of interest" description="Disordered" evidence="1">
    <location>
        <begin position="585"/>
        <end position="624"/>
    </location>
</feature>
<dbReference type="NCBIfam" id="TIGR04183">
    <property type="entry name" value="Por_Secre_tail"/>
    <property type="match status" value="1"/>
</dbReference>
<evidence type="ECO:0000256" key="2">
    <source>
        <dbReference type="SAM" id="SignalP"/>
    </source>
</evidence>
<keyword evidence="5" id="KW-1185">Reference proteome</keyword>
<evidence type="ECO:0000259" key="3">
    <source>
        <dbReference type="PROSITE" id="PS50853"/>
    </source>
</evidence>
<dbReference type="PANTHER" id="PTHR46957">
    <property type="entry name" value="CYTOKINE RECEPTOR"/>
    <property type="match status" value="1"/>
</dbReference>
<feature type="signal peptide" evidence="2">
    <location>
        <begin position="1"/>
        <end position="23"/>
    </location>
</feature>
<proteinExistence type="predicted"/>
<evidence type="ECO:0000313" key="4">
    <source>
        <dbReference type="EMBL" id="QWG10361.1"/>
    </source>
</evidence>
<dbReference type="Pfam" id="PF00041">
    <property type="entry name" value="fn3"/>
    <property type="match status" value="3"/>
</dbReference>
<sequence length="1278" mass="140973">MRNFNNIINLCLLFLLGTVSVYAQQTDTPHTAGNEGVYVFQATEYFSNNAGSNSFDGEVWVQGTDEVVGDYMYLENTSSDNRNETSAERGDSPSLTYKINMESAQKGFVWALINEGAKDAGRIYVNMNDLDLDKRAANSYGSAAKSRISDEMKGQWQWILLNNQANEKIVLSGDNTIEFFKARPDIKIAKIAFTPIQELNMIINAPMLTVTENDGTNLTITIGDPSLTGELYDFEEVIYDPKNYFYRVQVGGELINDAATENTIVIPLADLTSDVDVEVQVGHQFRKNSEENLDNYSLTTTLTVNATSQPEEDGSLEPTTDPHLADGNGIYMFSATEFAENKEGSAFGAQDFSGEKWVKGTDEVIGDYMYLENTTSDNRNETSSERAASPSLVYKINMESAKTGFVWALINEGSKDAGRIYVNMNDLDLDKRKVDSYGSAARSRISDHMKGEWQWILLNNQANDNVVIKGDNTLEIFKARPNIKIAKIAFTPQQDINLIIDTKMPSVTDNDGTNLTIGWDEPTLTGDLYDKNDAVFATKTYYYRVKLGEEVIGDDITTRTIQIPLTNLTEAKIVTVEVGHEFKKNSSGTHPTYSIPGEISVDATSMPSEGEDNEAPTKPSDLASSNITQNSITLSWTTATDNIGVVGYKIKQDGGELSSRITDGTSTTISGLQPETEYSFSVIAYDAAGNDSEMSDVHTVSTIAVPTNPDGEYQDFIHQADGEGVYQFDAVEFASNLPGSDAFDGQKWLVGTDEVVGKYLYLENTDTTTNVNKVSADRMKSPSLSYKISMPEVQTGFIWALINQGEKNGGKIYGSVNGIDVDKRKSGEYGAAFGSRISGDLVGKWQWVLVGYQIRNKDATMLKEGINEIAFFMGYPNIKIAKVIYAPRQEILPIINAPKIRIQANDETTVTVSWEEPVLTGELYNKIPEIINPKDYTFRVKLEGRDEVDIKERQYVIDKNFLKGGKTFTVEIGHQFRKSSNENALFFSLPASIPVTEDSQPDFEAPTTPTDLTSIDTQGTNVALSWTASTDNIGVVGYYIFQDGIKIQEVQSTSYKVSGLTPSTNYTFEVQAYDLTGNLSEKSTPLVLTTNAEDEVIGDRPNIVSELSASQITANSFTVSWKPSNSLNGINAYYIFLKVSGSDNDFKMVAELNGETFSFNLTNLEIGTSYDVMIRAEDGEGFLSEESSVLTQLTLDAPLSVDTNSTVKLIQSVYPNPSINDINIEFSTEVTYQVYDLTGYTVVEGSARNLKINLVSGTYILVAIDKNGNKEVTKLMCF</sequence>
<feature type="domain" description="Fibronectin type-III" evidence="3">
    <location>
        <begin position="1103"/>
        <end position="1197"/>
    </location>
</feature>
<feature type="domain" description="Fibronectin type-III" evidence="3">
    <location>
        <begin position="1008"/>
        <end position="1093"/>
    </location>
</feature>
<protein>
    <submittedName>
        <fullName evidence="4">Fibronectin type III domain-containing protein</fullName>
    </submittedName>
</protein>
<gene>
    <name evidence="4" type="ORF">KM029_25635</name>
</gene>
<dbReference type="InterPro" id="IPR003961">
    <property type="entry name" value="FN3_dom"/>
</dbReference>